<dbReference type="EMBL" id="JTDY01004343">
    <property type="protein sequence ID" value="KOB68274.1"/>
    <property type="molecule type" value="Genomic_DNA"/>
</dbReference>
<dbReference type="GO" id="GO:0009966">
    <property type="term" value="P:regulation of signal transduction"/>
    <property type="evidence" value="ECO:0007669"/>
    <property type="project" value="InterPro"/>
</dbReference>
<evidence type="ECO:0000256" key="9">
    <source>
        <dbReference type="ARBA" id="ARBA00023207"/>
    </source>
</evidence>
<dbReference type="PANTHER" id="PTHR10822">
    <property type="entry name" value="GLYPICAN"/>
    <property type="match status" value="1"/>
</dbReference>
<dbReference type="Pfam" id="PF01153">
    <property type="entry name" value="Glypican"/>
    <property type="match status" value="1"/>
</dbReference>
<keyword evidence="4 12" id="KW-0336">GPI-anchor</keyword>
<keyword evidence="7 12" id="KW-0472">Membrane</keyword>
<evidence type="ECO:0000256" key="10">
    <source>
        <dbReference type="ARBA" id="ARBA00023288"/>
    </source>
</evidence>
<keyword evidence="5" id="KW-0732">Signal</keyword>
<comment type="function">
    <text evidence="12">Cell surface proteoglycan.</text>
</comment>
<comment type="subcellular location">
    <subcellularLocation>
        <location evidence="1 12">Cell membrane</location>
        <topology evidence="1 12">Lipid-anchor</topology>
        <topology evidence="1 12">GPI-anchor</topology>
    </subcellularLocation>
</comment>
<evidence type="ECO:0000256" key="12">
    <source>
        <dbReference type="RuleBase" id="RU003519"/>
    </source>
</evidence>
<dbReference type="GO" id="GO:0016477">
    <property type="term" value="P:cell migration"/>
    <property type="evidence" value="ECO:0007669"/>
    <property type="project" value="TreeGrafter"/>
</dbReference>
<evidence type="ECO:0000256" key="5">
    <source>
        <dbReference type="ARBA" id="ARBA00022729"/>
    </source>
</evidence>
<name>A0A0L7KZ28_OPEBR</name>
<dbReference type="STRING" id="104452.A0A0L7KZ28"/>
<accession>A0A0L7KZ28</accession>
<sequence>MAMDIDGICLKKGCCGAGARSRLSQQARSQLEGALRSELTKLSDMLANRATRFDEFFRKLLKLSREEFHSMFKRTYGMIYEQHSYVFEQLFEQLERYYARGDTNFSVMMDGFFGILYEKMFTVLNSQYQFDEKYLKCLNENMRDIQPFEDVPNKLTMQLKRAVVATRTFHKALRTGADVVRNMIQ</sequence>
<dbReference type="GO" id="GO:1905475">
    <property type="term" value="P:regulation of protein localization to membrane"/>
    <property type="evidence" value="ECO:0007669"/>
    <property type="project" value="TreeGrafter"/>
</dbReference>
<evidence type="ECO:0000256" key="8">
    <source>
        <dbReference type="ARBA" id="ARBA00023180"/>
    </source>
</evidence>
<dbReference type="GO" id="GO:0098552">
    <property type="term" value="C:side of membrane"/>
    <property type="evidence" value="ECO:0007669"/>
    <property type="project" value="UniProtKB-KW"/>
</dbReference>
<keyword evidence="10 12" id="KW-0449">Lipoprotein</keyword>
<protein>
    <submittedName>
        <fullName evidence="13">Putative heparin sulfate cell surface proteoglycan</fullName>
    </submittedName>
</protein>
<proteinExistence type="inferred from homology"/>
<evidence type="ECO:0000256" key="1">
    <source>
        <dbReference type="ARBA" id="ARBA00004609"/>
    </source>
</evidence>
<dbReference type="InterPro" id="IPR001863">
    <property type="entry name" value="Glypican"/>
</dbReference>
<comment type="caution">
    <text evidence="13">The sequence shown here is derived from an EMBL/GenBank/DDBJ whole genome shotgun (WGS) entry which is preliminary data.</text>
</comment>
<evidence type="ECO:0000256" key="6">
    <source>
        <dbReference type="ARBA" id="ARBA00022974"/>
    </source>
</evidence>
<keyword evidence="3" id="KW-1003">Cell membrane</keyword>
<dbReference type="GO" id="GO:0005886">
    <property type="term" value="C:plasma membrane"/>
    <property type="evidence" value="ECO:0007669"/>
    <property type="project" value="UniProtKB-SubCell"/>
</dbReference>
<dbReference type="GO" id="GO:0005576">
    <property type="term" value="C:extracellular region"/>
    <property type="evidence" value="ECO:0007669"/>
    <property type="project" value="TreeGrafter"/>
</dbReference>
<evidence type="ECO:0000256" key="7">
    <source>
        <dbReference type="ARBA" id="ARBA00023136"/>
    </source>
</evidence>
<keyword evidence="9 12" id="KW-0357">Heparan sulfate</keyword>
<evidence type="ECO:0000313" key="14">
    <source>
        <dbReference type="Proteomes" id="UP000037510"/>
    </source>
</evidence>
<keyword evidence="8" id="KW-0325">Glycoprotein</keyword>
<keyword evidence="6 12" id="KW-0654">Proteoglycan</keyword>
<dbReference type="Proteomes" id="UP000037510">
    <property type="component" value="Unassembled WGS sequence"/>
</dbReference>
<evidence type="ECO:0000256" key="11">
    <source>
        <dbReference type="RuleBase" id="RU003518"/>
    </source>
</evidence>
<organism evidence="13 14">
    <name type="scientific">Operophtera brumata</name>
    <name type="common">Winter moth</name>
    <name type="synonym">Phalaena brumata</name>
    <dbReference type="NCBI Taxonomy" id="104452"/>
    <lineage>
        <taxon>Eukaryota</taxon>
        <taxon>Metazoa</taxon>
        <taxon>Ecdysozoa</taxon>
        <taxon>Arthropoda</taxon>
        <taxon>Hexapoda</taxon>
        <taxon>Insecta</taxon>
        <taxon>Pterygota</taxon>
        <taxon>Neoptera</taxon>
        <taxon>Endopterygota</taxon>
        <taxon>Lepidoptera</taxon>
        <taxon>Glossata</taxon>
        <taxon>Ditrysia</taxon>
        <taxon>Geometroidea</taxon>
        <taxon>Geometridae</taxon>
        <taxon>Larentiinae</taxon>
        <taxon>Operophtera</taxon>
    </lineage>
</organism>
<dbReference type="GO" id="GO:0009986">
    <property type="term" value="C:cell surface"/>
    <property type="evidence" value="ECO:0007669"/>
    <property type="project" value="TreeGrafter"/>
</dbReference>
<dbReference type="GO" id="GO:0045202">
    <property type="term" value="C:synapse"/>
    <property type="evidence" value="ECO:0007669"/>
    <property type="project" value="TreeGrafter"/>
</dbReference>
<evidence type="ECO:0000256" key="2">
    <source>
        <dbReference type="ARBA" id="ARBA00010260"/>
    </source>
</evidence>
<reference evidence="13 14" key="1">
    <citation type="journal article" date="2015" name="Genome Biol. Evol.">
        <title>The genome of winter moth (Operophtera brumata) provides a genomic perspective on sexual dimorphism and phenology.</title>
        <authorList>
            <person name="Derks M.F."/>
            <person name="Smit S."/>
            <person name="Salis L."/>
            <person name="Schijlen E."/>
            <person name="Bossers A."/>
            <person name="Mateman C."/>
            <person name="Pijl A.S."/>
            <person name="de Ridder D."/>
            <person name="Groenen M.A."/>
            <person name="Visser M.E."/>
            <person name="Megens H.J."/>
        </authorList>
    </citation>
    <scope>NUCLEOTIDE SEQUENCE [LARGE SCALE GENOMIC DNA]</scope>
    <source>
        <strain evidence="13">WM2013NL</strain>
        <tissue evidence="13">Head and thorax</tissue>
    </source>
</reference>
<dbReference type="AlphaFoldDB" id="A0A0L7KZ28"/>
<keyword evidence="14" id="KW-1185">Reference proteome</keyword>
<dbReference type="PANTHER" id="PTHR10822:SF30">
    <property type="entry name" value="DALLY-LIKE, ISOFORM A"/>
    <property type="match status" value="1"/>
</dbReference>
<evidence type="ECO:0000256" key="3">
    <source>
        <dbReference type="ARBA" id="ARBA00022475"/>
    </source>
</evidence>
<gene>
    <name evidence="13" type="ORF">OBRU01_18556</name>
</gene>
<feature type="non-terminal residue" evidence="13">
    <location>
        <position position="185"/>
    </location>
</feature>
<evidence type="ECO:0000256" key="4">
    <source>
        <dbReference type="ARBA" id="ARBA00022622"/>
    </source>
</evidence>
<evidence type="ECO:0000313" key="13">
    <source>
        <dbReference type="EMBL" id="KOB68274.1"/>
    </source>
</evidence>
<comment type="similarity">
    <text evidence="2 11">Belongs to the glypican family.</text>
</comment>